<name>A0A6N9YFY4_9ACTN</name>
<organism evidence="5 6">
    <name type="scientific">Phytoactinopolyspora alkaliphila</name>
    <dbReference type="NCBI Taxonomy" id="1783498"/>
    <lineage>
        <taxon>Bacteria</taxon>
        <taxon>Bacillati</taxon>
        <taxon>Actinomycetota</taxon>
        <taxon>Actinomycetes</taxon>
        <taxon>Jiangellales</taxon>
        <taxon>Jiangellaceae</taxon>
        <taxon>Phytoactinopolyspora</taxon>
    </lineage>
</organism>
<accession>A0A6N9YFY4</accession>
<dbReference type="EMBL" id="JAAGOB010000001">
    <property type="protein sequence ID" value="NED93884.1"/>
    <property type="molecule type" value="Genomic_DNA"/>
</dbReference>
<dbReference type="InterPro" id="IPR013783">
    <property type="entry name" value="Ig-like_fold"/>
</dbReference>
<dbReference type="CDD" id="cd00063">
    <property type="entry name" value="FN3"/>
    <property type="match status" value="1"/>
</dbReference>
<keyword evidence="2" id="KW-0119">Carbohydrate metabolism</keyword>
<evidence type="ECO:0000313" key="5">
    <source>
        <dbReference type="EMBL" id="NED93884.1"/>
    </source>
</evidence>
<evidence type="ECO:0000256" key="3">
    <source>
        <dbReference type="SAM" id="MobiDB-lite"/>
    </source>
</evidence>
<dbReference type="InterPro" id="IPR003961">
    <property type="entry name" value="FN3_dom"/>
</dbReference>
<evidence type="ECO:0000256" key="2">
    <source>
        <dbReference type="ARBA" id="ARBA00023326"/>
    </source>
</evidence>
<feature type="domain" description="Fibronectin type-III" evidence="4">
    <location>
        <begin position="247"/>
        <end position="343"/>
    </location>
</feature>
<reference evidence="5 6" key="1">
    <citation type="submission" date="2020-02" db="EMBL/GenBank/DDBJ databases">
        <authorList>
            <person name="Li X.-J."/>
            <person name="Feng X.-M."/>
        </authorList>
    </citation>
    <scope>NUCLEOTIDE SEQUENCE [LARGE SCALE GENOMIC DNA]</scope>
    <source>
        <strain evidence="5 6">CGMCC 4.7225</strain>
    </source>
</reference>
<evidence type="ECO:0000256" key="1">
    <source>
        <dbReference type="ARBA" id="ARBA00023295"/>
    </source>
</evidence>
<proteinExistence type="predicted"/>
<dbReference type="PROSITE" id="PS50853">
    <property type="entry name" value="FN3"/>
    <property type="match status" value="1"/>
</dbReference>
<gene>
    <name evidence="5" type="ORF">G1H11_00975</name>
</gene>
<dbReference type="Gene3D" id="2.60.40.10">
    <property type="entry name" value="Immunoglobulins"/>
    <property type="match status" value="1"/>
</dbReference>
<evidence type="ECO:0000313" key="6">
    <source>
        <dbReference type="Proteomes" id="UP000469185"/>
    </source>
</evidence>
<feature type="region of interest" description="Disordered" evidence="3">
    <location>
        <begin position="163"/>
        <end position="199"/>
    </location>
</feature>
<dbReference type="CDD" id="cd06462">
    <property type="entry name" value="Peptidase_S24_S26"/>
    <property type="match status" value="1"/>
</dbReference>
<dbReference type="GO" id="GO:0000272">
    <property type="term" value="P:polysaccharide catabolic process"/>
    <property type="evidence" value="ECO:0007669"/>
    <property type="project" value="UniProtKB-KW"/>
</dbReference>
<protein>
    <recommendedName>
        <fullName evidence="4">Fibronectin type-III domain-containing protein</fullName>
    </recommendedName>
</protein>
<keyword evidence="6" id="KW-1185">Reference proteome</keyword>
<dbReference type="GO" id="GO:0016798">
    <property type="term" value="F:hydrolase activity, acting on glycosyl bonds"/>
    <property type="evidence" value="ECO:0007669"/>
    <property type="project" value="UniProtKB-KW"/>
</dbReference>
<keyword evidence="1" id="KW-0326">Glycosidase</keyword>
<keyword evidence="2" id="KW-0624">Polysaccharide degradation</keyword>
<evidence type="ECO:0000259" key="4">
    <source>
        <dbReference type="PROSITE" id="PS50853"/>
    </source>
</evidence>
<sequence>MSTRIRVWRRAAHETLLTVAAAIGVLCAVAALAAVLLEVRPLVFRSGSMAPEIPVGSLALARSTPAEEIVVGDVISVFRADGARVTHRVVSAEPVGGSAVRFVLQGDANADRDAVPYVVDEADRVFWSQPGWGRVVREAQSTPVVFTAGVVVGALLVTSFRRRPQRSGGNGSADPPAGSTGDTADEHTRGDTAPGRRTTGAVGTTAMCVLAAALAVSTVAPRVTGTMAAFADLGETSSQVTTTTVRPVTNLRCNDPGLTQHAQIRWNAPDEGPAPTGYRVEIRTNTTNALVTQITMGASARQYQIQPNLLALGTFRVYVISLYGQSWRSQQPSIPAFVRINVLTGLASGCG</sequence>
<dbReference type="AlphaFoldDB" id="A0A6N9YFY4"/>
<comment type="caution">
    <text evidence="5">The sequence shown here is derived from an EMBL/GenBank/DDBJ whole genome shotgun (WGS) entry which is preliminary data.</text>
</comment>
<keyword evidence="1" id="KW-0378">Hydrolase</keyword>
<dbReference type="Proteomes" id="UP000469185">
    <property type="component" value="Unassembled WGS sequence"/>
</dbReference>
<dbReference type="InterPro" id="IPR036116">
    <property type="entry name" value="FN3_sf"/>
</dbReference>
<dbReference type="RefSeq" id="WP_163815176.1">
    <property type="nucleotide sequence ID" value="NZ_JAAGOB010000001.1"/>
</dbReference>
<dbReference type="SUPFAM" id="SSF49265">
    <property type="entry name" value="Fibronectin type III"/>
    <property type="match status" value="1"/>
</dbReference>